<dbReference type="Gene3D" id="2.130.10.30">
    <property type="entry name" value="Regulator of chromosome condensation 1/beta-lactamase-inhibitor protein II"/>
    <property type="match status" value="4"/>
</dbReference>
<dbReference type="Pfam" id="PF13540">
    <property type="entry name" value="RCC1_2"/>
    <property type="match status" value="3"/>
</dbReference>
<comment type="caution">
    <text evidence="6">The sequence shown here is derived from an EMBL/GenBank/DDBJ whole genome shotgun (WGS) entry which is preliminary data.</text>
</comment>
<evidence type="ECO:0000256" key="3">
    <source>
        <dbReference type="PROSITE-ProRule" id="PRU00235"/>
    </source>
</evidence>
<dbReference type="Pfam" id="PF25390">
    <property type="entry name" value="WD40_RLD"/>
    <property type="match status" value="2"/>
</dbReference>
<feature type="repeat" description="RCC1" evidence="3">
    <location>
        <begin position="1052"/>
        <end position="1102"/>
    </location>
</feature>
<dbReference type="InterPro" id="IPR009091">
    <property type="entry name" value="RCC1/BLIP-II"/>
</dbReference>
<feature type="repeat" description="RCC1" evidence="3">
    <location>
        <begin position="587"/>
        <end position="636"/>
    </location>
</feature>
<dbReference type="PROSITE" id="PS00626">
    <property type="entry name" value="RCC1_2"/>
    <property type="match status" value="1"/>
</dbReference>
<feature type="repeat" description="RCC1" evidence="3">
    <location>
        <begin position="1780"/>
        <end position="1829"/>
    </location>
</feature>
<feature type="compositionally biased region" description="Basic residues" evidence="4">
    <location>
        <begin position="136"/>
        <end position="156"/>
    </location>
</feature>
<evidence type="ECO:0000259" key="5">
    <source>
        <dbReference type="Pfam" id="PF25390"/>
    </source>
</evidence>
<protein>
    <recommendedName>
        <fullName evidence="5">RCC1-like domain-containing protein</fullName>
    </recommendedName>
</protein>
<sequence>MESRIRSRGKMISAMIGTTLLIHTLGLANLTGDYIGIRCKMPEWNIFAAADDAIPGTLPTKLSDPSLRSFHIKGQEKLIAPFDLTNRDLAKKANRKKRIVKKRGANKKRANKKRTNAKRKRTNVRKKNARQNGERGKKRTQRRRGGKNRKRNGARRKSGDSNSALKISGRGKKQSNSFNKQKTSKKKAKSNKAKTSKNGKLIYFPKFEMTMCATGLPATYLDPMYSSYSRQECCRKHFPGLVTECMMRSPSGGSGAVVVGFGGNSGAGWGESAWMGGVEPSWIGTGGKPGNDNLFWGGTTWMSGKSSKGEKAGKATTVLYVAVPGAPKHPPTYVPTSMPTTYIPTYYPTSLPTQQELIQNTAIPTYSPTSPSPTMFPTLNPTPGTSSMVPTMSPTPEPSSSMPTMQPSIQEANPTIQPTMAPTEKEALPTMMPTVISTIRTEMPTVECSNTRWLFWGADLTRLLFANTGIAIHQFVGGNIADNQPVPDLKDEPVLDVSAGSRYTLLVDSEGNAYASGFIESKFEYLGHFGVESSKLQEGPNEWHQIDKVAGLSGKETTAPPFAKVYAGASATANSGEQHSLFIDQDGNVYTSGNNDRGQLCLGDTDPRYIPNQVSLKGPAIAAAIGEDFSLILLDDGSVYGCGSNEKGELGLGNSVKSVDAPNNDNGLSNIVDVSAGLNYALFQSENGDVFATGSNLYKQLCKDTDGEPTTTPEEITNLTKSIASMVAGSESSYFLFVDGSVGACGRNDEGQLGDGTFLDQDKTSVLIPNDGTIVAIGSGPSSQSAFFIGEGAVYGVGANDRYQLGLGEPGKTAYPTEVDFQVPFFNIAKISSSGSHTVAVDELICTDFPTATPTSTPTIYPTAMPTATPTFSPTILETCNWLYWGANEGRGKTLGTNEEVPELIDEDIIDVTAGPRYTLLVDSEGNAYASGFIESKFEYLGHFGVESSKLQEGPNEWHQIDKVAGLSGKETTAPPFAKVYAGASATANSGEQHSLFIDQDGNVYTSGNNDRGQLCLGDTDPRYIPNQVSLKGPAIAAAIGEDFSLILLDDGSVYGCGSNEKGELGLGNSVKSVDAPNNDNGLSNIVDVSAGLNHALFLSGNGNVFATGSNIYMQLCEFSDGEPVTTPKAIKNIQDVKADVEMIMAGRESSYFLLSNGEVKACGRNDEGQLGDGTFVDNEFVTVVIPTGEAISNVGSGPSSQSAFFFGENSVFGAGANDRFQLGLGEIGSKTFPVEVEFNELDTVAGILKISSSGTQTVAYNCPVAASDSPTFSPTVDILSTLPTFSPSASPTEEGNITQSSIPTFSPTATPTTGVMSAIPTFSPTATPTLGGSVPTFSPTSTPTVGGISNVTATPTAGASGAVPTFTPTYVTTAVLASPTNSPTYNTTAVLESPTNSPTYFTTEAVPTNSPTYLVNGTVDSPTFIPTQTPSSLGEGLPTASPTYLATLTATALYFSGDPKAVGENTDGNLLVPTDANEIILDGSSGSRYTLLILSDGSAAAAGIIDSASSYQGHFGVSDWVEGLNELQVITNFTGLDGVALTTPPVMEQVFASVETVEDSGLLHSLFIDTNGNVYASGNNDKGQLCLGDTQSRESPYQIDLPSPAVSAAVGGDFTLILTADGKVYGCGSNEAGQLGLGPSVDSALLPDDGNDLSGVQSVSAGLNFAVFKTTDGLFVTGDNSNGQLCVDSGTTPVIDTPSLLSDVDGASVKRFEAGYQSSYLLFEQDGSVAACGLNDVGQLGDGTTDSKARTAVIIPGDDPIINLGLGPSASSAFFLSKDAVYSTGANEVGQLGINDQVASVSSPTEVVFTESLQLYNISPGSTQTLYW</sequence>
<feature type="repeat" description="RCC1" evidence="3">
    <location>
        <begin position="688"/>
        <end position="739"/>
    </location>
</feature>
<keyword evidence="7" id="KW-1185">Reference proteome</keyword>
<feature type="compositionally biased region" description="Basic residues" evidence="4">
    <location>
        <begin position="92"/>
        <end position="129"/>
    </location>
</feature>
<feature type="repeat" description="RCC1" evidence="3">
    <location>
        <begin position="1103"/>
        <end position="1157"/>
    </location>
</feature>
<feature type="repeat" description="RCC1" evidence="3">
    <location>
        <begin position="792"/>
        <end position="844"/>
    </location>
</feature>
<feature type="domain" description="RCC1-like" evidence="5">
    <location>
        <begin position="575"/>
        <end position="840"/>
    </location>
</feature>
<dbReference type="SUPFAM" id="SSF50985">
    <property type="entry name" value="RCC1/BLIP-II"/>
    <property type="match status" value="3"/>
</dbReference>
<evidence type="ECO:0000256" key="4">
    <source>
        <dbReference type="SAM" id="MobiDB-lite"/>
    </source>
</evidence>
<dbReference type="PRINTS" id="PR00633">
    <property type="entry name" value="RCCNDNSATION"/>
</dbReference>
<evidence type="ECO:0000313" key="7">
    <source>
        <dbReference type="Proteomes" id="UP001516023"/>
    </source>
</evidence>
<feature type="repeat" description="RCC1" evidence="3">
    <location>
        <begin position="1210"/>
        <end position="1264"/>
    </location>
</feature>
<evidence type="ECO:0000313" key="6">
    <source>
        <dbReference type="EMBL" id="KAL3786412.1"/>
    </source>
</evidence>
<feature type="compositionally biased region" description="Basic residues" evidence="4">
    <location>
        <begin position="182"/>
        <end position="195"/>
    </location>
</feature>
<name>A0ABD3PET0_9STRA</name>
<evidence type="ECO:0000256" key="1">
    <source>
        <dbReference type="ARBA" id="ARBA00022658"/>
    </source>
</evidence>
<feature type="repeat" description="RCC1" evidence="3">
    <location>
        <begin position="1623"/>
        <end position="1673"/>
    </location>
</feature>
<keyword evidence="1" id="KW-0344">Guanine-nucleotide releasing factor</keyword>
<feature type="repeat" description="RCC1" evidence="3">
    <location>
        <begin position="1002"/>
        <end position="1051"/>
    </location>
</feature>
<dbReference type="EMBL" id="JABMIG020000195">
    <property type="protein sequence ID" value="KAL3786412.1"/>
    <property type="molecule type" value="Genomic_DNA"/>
</dbReference>
<gene>
    <name evidence="6" type="ORF">HJC23_002969</name>
</gene>
<accession>A0ABD3PET0</accession>
<dbReference type="Proteomes" id="UP001516023">
    <property type="component" value="Unassembled WGS sequence"/>
</dbReference>
<dbReference type="InterPro" id="IPR000408">
    <property type="entry name" value="Reg_chr_condens"/>
</dbReference>
<dbReference type="PROSITE" id="PS50012">
    <property type="entry name" value="RCC1_3"/>
    <property type="match status" value="11"/>
</dbReference>
<dbReference type="PANTHER" id="PTHR45982:SF1">
    <property type="entry name" value="REGULATOR OF CHROMOSOME CONDENSATION"/>
    <property type="match status" value="1"/>
</dbReference>
<evidence type="ECO:0000256" key="2">
    <source>
        <dbReference type="ARBA" id="ARBA00022737"/>
    </source>
</evidence>
<dbReference type="InterPro" id="IPR058923">
    <property type="entry name" value="RCC1-like_dom"/>
</dbReference>
<dbReference type="PANTHER" id="PTHR45982">
    <property type="entry name" value="REGULATOR OF CHROMOSOME CONDENSATION"/>
    <property type="match status" value="1"/>
</dbReference>
<dbReference type="InterPro" id="IPR051553">
    <property type="entry name" value="Ran_GTPase-activating"/>
</dbReference>
<feature type="repeat" description="RCC1" evidence="3">
    <location>
        <begin position="637"/>
        <end position="687"/>
    </location>
</feature>
<keyword evidence="2" id="KW-0677">Repeat</keyword>
<proteinExistence type="predicted"/>
<organism evidence="6 7">
    <name type="scientific">Cyclotella cryptica</name>
    <dbReference type="NCBI Taxonomy" id="29204"/>
    <lineage>
        <taxon>Eukaryota</taxon>
        <taxon>Sar</taxon>
        <taxon>Stramenopiles</taxon>
        <taxon>Ochrophyta</taxon>
        <taxon>Bacillariophyta</taxon>
        <taxon>Coscinodiscophyceae</taxon>
        <taxon>Thalassiosirophycidae</taxon>
        <taxon>Stephanodiscales</taxon>
        <taxon>Stephanodiscaceae</taxon>
        <taxon>Cyclotella</taxon>
    </lineage>
</organism>
<feature type="region of interest" description="Disordered" evidence="4">
    <location>
        <begin position="89"/>
        <end position="195"/>
    </location>
</feature>
<feature type="region of interest" description="Disordered" evidence="4">
    <location>
        <begin position="385"/>
        <end position="406"/>
    </location>
</feature>
<feature type="repeat" description="RCC1" evidence="3">
    <location>
        <begin position="1573"/>
        <end position="1622"/>
    </location>
</feature>
<feature type="domain" description="RCC1-like" evidence="5">
    <location>
        <begin position="970"/>
        <end position="1259"/>
    </location>
</feature>
<reference evidence="6 7" key="1">
    <citation type="journal article" date="2020" name="G3 (Bethesda)">
        <title>Improved Reference Genome for Cyclotella cryptica CCMP332, a Model for Cell Wall Morphogenesis, Salinity Adaptation, and Lipid Production in Diatoms (Bacillariophyta).</title>
        <authorList>
            <person name="Roberts W.R."/>
            <person name="Downey K.M."/>
            <person name="Ruck E.C."/>
            <person name="Traller J.C."/>
            <person name="Alverson A.J."/>
        </authorList>
    </citation>
    <scope>NUCLEOTIDE SEQUENCE [LARGE SCALE GENOMIC DNA]</scope>
    <source>
        <strain evidence="6 7">CCMP332</strain>
    </source>
</reference>